<reference evidence="1 2" key="1">
    <citation type="submission" date="2018-03" db="EMBL/GenBank/DDBJ databases">
        <title>Genomic Encyclopedia of Archaeal and Bacterial Type Strains, Phase II (KMG-II): from individual species to whole genera.</title>
        <authorList>
            <person name="Goeker M."/>
        </authorList>
    </citation>
    <scope>NUCLEOTIDE SEQUENCE [LARGE SCALE GENOMIC DNA]</scope>
    <source>
        <strain evidence="1 2">ATCC BAA-1496</strain>
    </source>
</reference>
<protein>
    <submittedName>
        <fullName evidence="1">Uncharacterized protein</fullName>
    </submittedName>
</protein>
<accession>A0A2T0U677</accession>
<dbReference type="OrthoDB" id="4803606at2"/>
<comment type="caution">
    <text evidence="1">The sequence shown here is derived from an EMBL/GenBank/DDBJ whole genome shotgun (WGS) entry which is preliminary data.</text>
</comment>
<proteinExistence type="predicted"/>
<organism evidence="1 2">
    <name type="scientific">Knoellia remsis</name>
    <dbReference type="NCBI Taxonomy" id="407159"/>
    <lineage>
        <taxon>Bacteria</taxon>
        <taxon>Bacillati</taxon>
        <taxon>Actinomycetota</taxon>
        <taxon>Actinomycetes</taxon>
        <taxon>Micrococcales</taxon>
        <taxon>Intrasporangiaceae</taxon>
        <taxon>Knoellia</taxon>
    </lineage>
</organism>
<evidence type="ECO:0000313" key="1">
    <source>
        <dbReference type="EMBL" id="PRY53404.1"/>
    </source>
</evidence>
<dbReference type="RefSeq" id="WP_146132985.1">
    <property type="nucleotide sequence ID" value="NZ_PVTI01000028.1"/>
</dbReference>
<dbReference type="Proteomes" id="UP000237822">
    <property type="component" value="Unassembled WGS sequence"/>
</dbReference>
<evidence type="ECO:0000313" key="2">
    <source>
        <dbReference type="Proteomes" id="UP000237822"/>
    </source>
</evidence>
<dbReference type="AlphaFoldDB" id="A0A2T0U677"/>
<dbReference type="EMBL" id="PVTI01000028">
    <property type="protein sequence ID" value="PRY53404.1"/>
    <property type="molecule type" value="Genomic_DNA"/>
</dbReference>
<keyword evidence="2" id="KW-1185">Reference proteome</keyword>
<gene>
    <name evidence="1" type="ORF">BCF74_12823</name>
</gene>
<sequence length="200" mass="21083">MTSSVKRERALVVLPLLIPAVLAGGVVAAEAGSGAWLERDLRSAVATVLPDARVTDTNVRGRPWVMSRLDNRISTAYVDLAAGDGVVERRLLVQELDLDSGRAEHLRYFVTIPYAEGAAGTPVTDEVGAFTDRAKVNGTEVTYRARLSGGAIRVTTSSGPAPRSVAAPALDGMELAGEPSATESGILVELVSRDARMVRS</sequence>
<name>A0A2T0U677_9MICO</name>